<dbReference type="PANTHER" id="PTHR13887:SF41">
    <property type="entry name" value="THIOREDOXIN SUPERFAMILY PROTEIN"/>
    <property type="match status" value="1"/>
</dbReference>
<protein>
    <submittedName>
        <fullName evidence="2">Thioredoxin-like protein</fullName>
    </submittedName>
</protein>
<dbReference type="Proteomes" id="UP001610335">
    <property type="component" value="Unassembled WGS sequence"/>
</dbReference>
<reference evidence="2 3" key="1">
    <citation type="submission" date="2024-07" db="EMBL/GenBank/DDBJ databases">
        <title>Section-level genome sequencing and comparative genomics of Aspergillus sections Usti and Cavernicolus.</title>
        <authorList>
            <consortium name="Lawrence Berkeley National Laboratory"/>
            <person name="Nybo J.L."/>
            <person name="Vesth T.C."/>
            <person name="Theobald S."/>
            <person name="Frisvad J.C."/>
            <person name="Larsen T.O."/>
            <person name="Kjaerboelling I."/>
            <person name="Rothschild-Mancinelli K."/>
            <person name="Lyhne E.K."/>
            <person name="Kogle M.E."/>
            <person name="Barry K."/>
            <person name="Clum A."/>
            <person name="Na H."/>
            <person name="Ledsgaard L."/>
            <person name="Lin J."/>
            <person name="Lipzen A."/>
            <person name="Kuo A."/>
            <person name="Riley R."/>
            <person name="Mondo S."/>
            <person name="LaButti K."/>
            <person name="Haridas S."/>
            <person name="Pangalinan J."/>
            <person name="Salamov A.A."/>
            <person name="Simmons B.A."/>
            <person name="Magnuson J.K."/>
            <person name="Chen J."/>
            <person name="Drula E."/>
            <person name="Henrissat B."/>
            <person name="Wiebenga A."/>
            <person name="Lubbers R.J."/>
            <person name="Gomes A.C."/>
            <person name="Makela M.R."/>
            <person name="Stajich J."/>
            <person name="Grigoriev I.V."/>
            <person name="Mortensen U.H."/>
            <person name="De vries R.P."/>
            <person name="Baker S.E."/>
            <person name="Andersen M.R."/>
        </authorList>
    </citation>
    <scope>NUCLEOTIDE SEQUENCE [LARGE SCALE GENOMIC DNA]</scope>
    <source>
        <strain evidence="2 3">CBS 600.67</strain>
    </source>
</reference>
<evidence type="ECO:0000313" key="2">
    <source>
        <dbReference type="EMBL" id="KAL2826689.1"/>
    </source>
</evidence>
<name>A0ABR4IG42_9EURO</name>
<organism evidence="2 3">
    <name type="scientific">Aspergillus cavernicola</name>
    <dbReference type="NCBI Taxonomy" id="176166"/>
    <lineage>
        <taxon>Eukaryota</taxon>
        <taxon>Fungi</taxon>
        <taxon>Dikarya</taxon>
        <taxon>Ascomycota</taxon>
        <taxon>Pezizomycotina</taxon>
        <taxon>Eurotiomycetes</taxon>
        <taxon>Eurotiomycetidae</taxon>
        <taxon>Eurotiales</taxon>
        <taxon>Aspergillaceae</taxon>
        <taxon>Aspergillus</taxon>
        <taxon>Aspergillus subgen. Nidulantes</taxon>
    </lineage>
</organism>
<dbReference type="Pfam" id="PF01323">
    <property type="entry name" value="DSBA"/>
    <property type="match status" value="1"/>
</dbReference>
<dbReference type="CDD" id="cd03024">
    <property type="entry name" value="DsbA_FrnE"/>
    <property type="match status" value="1"/>
</dbReference>
<dbReference type="InterPro" id="IPR036249">
    <property type="entry name" value="Thioredoxin-like_sf"/>
</dbReference>
<sequence>MAIIPIEIISDAICPWCFIGYRSLEKTINLYKKTYPGGSNDIFEIKWKPYFLDQIPPEESVLISERMSRRMTPSQIDAAQTRLKRVGNSMGIGFRFGGYIGSSRLAHRVLSLAGAEGSEVQCRVSEVLFKYQFELERDVSDREMVIQAGVEGGLDEVKVREFLDGEGGIEETEREAREIREGGVQGVPHFVIGGEHHFDGAGDMGEFFEAFVAVREVV</sequence>
<feature type="domain" description="DSBA-like thioredoxin" evidence="1">
    <location>
        <begin position="6"/>
        <end position="207"/>
    </location>
</feature>
<evidence type="ECO:0000259" key="1">
    <source>
        <dbReference type="Pfam" id="PF01323"/>
    </source>
</evidence>
<accession>A0ABR4IG42</accession>
<dbReference type="SUPFAM" id="SSF52833">
    <property type="entry name" value="Thioredoxin-like"/>
    <property type="match status" value="1"/>
</dbReference>
<keyword evidence="3" id="KW-1185">Reference proteome</keyword>
<dbReference type="PANTHER" id="PTHR13887">
    <property type="entry name" value="GLUTATHIONE S-TRANSFERASE KAPPA"/>
    <property type="match status" value="1"/>
</dbReference>
<dbReference type="InterPro" id="IPR001853">
    <property type="entry name" value="DSBA-like_thioredoxin_dom"/>
</dbReference>
<evidence type="ECO:0000313" key="3">
    <source>
        <dbReference type="Proteomes" id="UP001610335"/>
    </source>
</evidence>
<dbReference type="Gene3D" id="3.40.30.10">
    <property type="entry name" value="Glutaredoxin"/>
    <property type="match status" value="1"/>
</dbReference>
<gene>
    <name evidence="2" type="ORF">BDW59DRAFT_160881</name>
</gene>
<proteinExistence type="predicted"/>
<dbReference type="EMBL" id="JBFXLS010000029">
    <property type="protein sequence ID" value="KAL2826689.1"/>
    <property type="molecule type" value="Genomic_DNA"/>
</dbReference>
<comment type="caution">
    <text evidence="2">The sequence shown here is derived from an EMBL/GenBank/DDBJ whole genome shotgun (WGS) entry which is preliminary data.</text>
</comment>